<protein>
    <submittedName>
        <fullName evidence="2">Uncharacterized protein</fullName>
    </submittedName>
</protein>
<dbReference type="GeneID" id="63756113"/>
<feature type="region of interest" description="Disordered" evidence="1">
    <location>
        <begin position="297"/>
        <end position="319"/>
    </location>
</feature>
<evidence type="ECO:0000256" key="1">
    <source>
        <dbReference type="SAM" id="MobiDB-lite"/>
    </source>
</evidence>
<feature type="compositionally biased region" description="Polar residues" evidence="1">
    <location>
        <begin position="306"/>
        <end position="319"/>
    </location>
</feature>
<evidence type="ECO:0000313" key="2">
    <source>
        <dbReference type="EMBL" id="OJJ55823.1"/>
    </source>
</evidence>
<accession>A0A1L9T954</accession>
<gene>
    <name evidence="2" type="ORF">ASPSYDRAFT_1157950</name>
</gene>
<dbReference type="AlphaFoldDB" id="A0A1L9T954"/>
<dbReference type="Proteomes" id="UP000184356">
    <property type="component" value="Unassembled WGS sequence"/>
</dbReference>
<sequence>MVYSSPILVCDLMQNHRAVFVNPLLWTTRHFDLQGCRFEDVQSKTSSIDFTQGNCSTEVDLKICKKRELDAQNLAETAYRTVKRNCLISILVGEGREFAKIRQGPGFFFAGILAHSPSYTVFHRHGQPKQHVREGSPPLVGYLDYGEVSGSRLRKFFPRPAPRGRFNKPGVALSKKKLAQVTPKEWTGDPVSWDDRENHGATRLLGPNSLVSQSRLFVTDMFDREYIHLYDTEITTDLLNALAKPKSATKPVQSPVIRRKRIPYKPYDTFCDRFSAELVAPSLGHFDATIVLSDKLSPKRQHEQDSTNSASLVDSYSGN</sequence>
<dbReference type="EMBL" id="KV878591">
    <property type="protein sequence ID" value="OJJ55823.1"/>
    <property type="molecule type" value="Genomic_DNA"/>
</dbReference>
<dbReference type="VEuPathDB" id="FungiDB:ASPSYDRAFT_1157950"/>
<dbReference type="STRING" id="1036612.A0A1L9T954"/>
<dbReference type="OrthoDB" id="5343483at2759"/>
<organism evidence="2 3">
    <name type="scientific">Aspergillus sydowii CBS 593.65</name>
    <dbReference type="NCBI Taxonomy" id="1036612"/>
    <lineage>
        <taxon>Eukaryota</taxon>
        <taxon>Fungi</taxon>
        <taxon>Dikarya</taxon>
        <taxon>Ascomycota</taxon>
        <taxon>Pezizomycotina</taxon>
        <taxon>Eurotiomycetes</taxon>
        <taxon>Eurotiomycetidae</taxon>
        <taxon>Eurotiales</taxon>
        <taxon>Aspergillaceae</taxon>
        <taxon>Aspergillus</taxon>
        <taxon>Aspergillus subgen. Nidulantes</taxon>
    </lineage>
</organism>
<keyword evidence="3" id="KW-1185">Reference proteome</keyword>
<reference evidence="3" key="1">
    <citation type="journal article" date="2017" name="Genome Biol.">
        <title>Comparative genomics reveals high biological diversity and specific adaptations in the industrially and medically important fungal genus Aspergillus.</title>
        <authorList>
            <person name="de Vries R.P."/>
            <person name="Riley R."/>
            <person name="Wiebenga A."/>
            <person name="Aguilar-Osorio G."/>
            <person name="Amillis S."/>
            <person name="Uchima C.A."/>
            <person name="Anderluh G."/>
            <person name="Asadollahi M."/>
            <person name="Askin M."/>
            <person name="Barry K."/>
            <person name="Battaglia E."/>
            <person name="Bayram O."/>
            <person name="Benocci T."/>
            <person name="Braus-Stromeyer S.A."/>
            <person name="Caldana C."/>
            <person name="Canovas D."/>
            <person name="Cerqueira G.C."/>
            <person name="Chen F."/>
            <person name="Chen W."/>
            <person name="Choi C."/>
            <person name="Clum A."/>
            <person name="Dos Santos R.A."/>
            <person name="Damasio A.R."/>
            <person name="Diallinas G."/>
            <person name="Emri T."/>
            <person name="Fekete E."/>
            <person name="Flipphi M."/>
            <person name="Freyberg S."/>
            <person name="Gallo A."/>
            <person name="Gournas C."/>
            <person name="Habgood R."/>
            <person name="Hainaut M."/>
            <person name="Harispe M.L."/>
            <person name="Henrissat B."/>
            <person name="Hilden K.S."/>
            <person name="Hope R."/>
            <person name="Hossain A."/>
            <person name="Karabika E."/>
            <person name="Karaffa L."/>
            <person name="Karanyi Z."/>
            <person name="Krasevec N."/>
            <person name="Kuo A."/>
            <person name="Kusch H."/>
            <person name="LaButti K."/>
            <person name="Lagendijk E.L."/>
            <person name="Lapidus A."/>
            <person name="Levasseur A."/>
            <person name="Lindquist E."/>
            <person name="Lipzen A."/>
            <person name="Logrieco A.F."/>
            <person name="MacCabe A."/>
            <person name="Maekelae M.R."/>
            <person name="Malavazi I."/>
            <person name="Melin P."/>
            <person name="Meyer V."/>
            <person name="Mielnichuk N."/>
            <person name="Miskei M."/>
            <person name="Molnar A.P."/>
            <person name="Mule G."/>
            <person name="Ngan C.Y."/>
            <person name="Orejas M."/>
            <person name="Orosz E."/>
            <person name="Ouedraogo J.P."/>
            <person name="Overkamp K.M."/>
            <person name="Park H.-S."/>
            <person name="Perrone G."/>
            <person name="Piumi F."/>
            <person name="Punt P.J."/>
            <person name="Ram A.F."/>
            <person name="Ramon A."/>
            <person name="Rauscher S."/>
            <person name="Record E."/>
            <person name="Riano-Pachon D.M."/>
            <person name="Robert V."/>
            <person name="Roehrig J."/>
            <person name="Ruller R."/>
            <person name="Salamov A."/>
            <person name="Salih N.S."/>
            <person name="Samson R.A."/>
            <person name="Sandor E."/>
            <person name="Sanguinetti M."/>
            <person name="Schuetze T."/>
            <person name="Sepcic K."/>
            <person name="Shelest E."/>
            <person name="Sherlock G."/>
            <person name="Sophianopoulou V."/>
            <person name="Squina F.M."/>
            <person name="Sun H."/>
            <person name="Susca A."/>
            <person name="Todd R.B."/>
            <person name="Tsang A."/>
            <person name="Unkles S.E."/>
            <person name="van de Wiele N."/>
            <person name="van Rossen-Uffink D."/>
            <person name="Oliveira J.V."/>
            <person name="Vesth T.C."/>
            <person name="Visser J."/>
            <person name="Yu J.-H."/>
            <person name="Zhou M."/>
            <person name="Andersen M.R."/>
            <person name="Archer D.B."/>
            <person name="Baker S.E."/>
            <person name="Benoit I."/>
            <person name="Brakhage A.A."/>
            <person name="Braus G.H."/>
            <person name="Fischer R."/>
            <person name="Frisvad J.C."/>
            <person name="Goldman G.H."/>
            <person name="Houbraken J."/>
            <person name="Oakley B."/>
            <person name="Pocsi I."/>
            <person name="Scazzocchio C."/>
            <person name="Seiboth B."/>
            <person name="vanKuyk P.A."/>
            <person name="Wortman J."/>
            <person name="Dyer P.S."/>
            <person name="Grigoriev I.V."/>
        </authorList>
    </citation>
    <scope>NUCLEOTIDE SEQUENCE [LARGE SCALE GENOMIC DNA]</scope>
    <source>
        <strain evidence="3">CBS 593.65</strain>
    </source>
</reference>
<proteinExistence type="predicted"/>
<dbReference type="RefSeq" id="XP_040699629.1">
    <property type="nucleotide sequence ID" value="XM_040840040.1"/>
</dbReference>
<evidence type="ECO:0000313" key="3">
    <source>
        <dbReference type="Proteomes" id="UP000184356"/>
    </source>
</evidence>
<name>A0A1L9T954_9EURO</name>